<dbReference type="OrthoDB" id="3902901at2759"/>
<sequence>MGENRGADGKHVTVLDALDHNAGDGSIQPLQEMTGIRWEMLERRPLTFVHEKVHRGTYTWLYLTDSLILDARFERCVMYNVHMVQCTLRNCHVHFSGVFELKGCVFIDCVLTTDSGDFVPGEFTGTGEDKGSSVLFTHGVVLSNCTVRGNFSQERGRAHLNMQAPYPRPTQLAPYEVHNNVVLKDCVVDCLRRWVWRHRHSIKRVNKHQRLFKFFPKTLLAKTSKRQYSRSNWTAKAAGKQPMYVNDAYDEIEQLDLPRRRCEWDVDRAGESIAHLTRKRKMGLRLMGTDG</sequence>
<keyword evidence="2" id="KW-1185">Reference proteome</keyword>
<dbReference type="AlphaFoldDB" id="A0A0D2A5F2"/>
<reference evidence="1 2" key="1">
    <citation type="submission" date="2015-01" db="EMBL/GenBank/DDBJ databases">
        <title>The Genome Sequence of Ochroconis gallopava CBS43764.</title>
        <authorList>
            <consortium name="The Broad Institute Genomics Platform"/>
            <person name="Cuomo C."/>
            <person name="de Hoog S."/>
            <person name="Gorbushina A."/>
            <person name="Stielow B."/>
            <person name="Teixiera M."/>
            <person name="Abouelleil A."/>
            <person name="Chapman S.B."/>
            <person name="Priest M."/>
            <person name="Young S.K."/>
            <person name="Wortman J."/>
            <person name="Nusbaum C."/>
            <person name="Birren B."/>
        </authorList>
    </citation>
    <scope>NUCLEOTIDE SEQUENCE [LARGE SCALE GENOMIC DNA]</scope>
    <source>
        <strain evidence="1 2">CBS 43764</strain>
    </source>
</reference>
<organism evidence="1 2">
    <name type="scientific">Verruconis gallopava</name>
    <dbReference type="NCBI Taxonomy" id="253628"/>
    <lineage>
        <taxon>Eukaryota</taxon>
        <taxon>Fungi</taxon>
        <taxon>Dikarya</taxon>
        <taxon>Ascomycota</taxon>
        <taxon>Pezizomycotina</taxon>
        <taxon>Dothideomycetes</taxon>
        <taxon>Pleosporomycetidae</taxon>
        <taxon>Venturiales</taxon>
        <taxon>Sympoventuriaceae</taxon>
        <taxon>Verruconis</taxon>
    </lineage>
</organism>
<dbReference type="GeneID" id="27314915"/>
<dbReference type="RefSeq" id="XP_016211639.1">
    <property type="nucleotide sequence ID" value="XM_016360653.1"/>
</dbReference>
<dbReference type="Proteomes" id="UP000053259">
    <property type="component" value="Unassembled WGS sequence"/>
</dbReference>
<dbReference type="VEuPathDB" id="FungiDB:PV09_06942"/>
<dbReference type="HOGENOM" id="CLU_957132_0_0_1"/>
<dbReference type="InParanoid" id="A0A0D2A5F2"/>
<gene>
    <name evidence="1" type="ORF">PV09_06942</name>
</gene>
<proteinExistence type="predicted"/>
<name>A0A0D2A5F2_9PEZI</name>
<protein>
    <submittedName>
        <fullName evidence="1">Uncharacterized protein</fullName>
    </submittedName>
</protein>
<accession>A0A0D2A5F2</accession>
<dbReference type="EMBL" id="KN847553">
    <property type="protein sequence ID" value="KIW01770.1"/>
    <property type="molecule type" value="Genomic_DNA"/>
</dbReference>
<evidence type="ECO:0000313" key="2">
    <source>
        <dbReference type="Proteomes" id="UP000053259"/>
    </source>
</evidence>
<evidence type="ECO:0000313" key="1">
    <source>
        <dbReference type="EMBL" id="KIW01770.1"/>
    </source>
</evidence>